<feature type="non-terminal residue" evidence="1">
    <location>
        <position position="1"/>
    </location>
</feature>
<dbReference type="EMBL" id="BARU01044960">
    <property type="protein sequence ID" value="GAH83129.1"/>
    <property type="molecule type" value="Genomic_DNA"/>
</dbReference>
<gene>
    <name evidence="1" type="ORF">S03H2_68397</name>
</gene>
<dbReference type="AlphaFoldDB" id="X1JXZ6"/>
<comment type="caution">
    <text evidence="1">The sequence shown here is derived from an EMBL/GenBank/DDBJ whole genome shotgun (WGS) entry which is preliminary data.</text>
</comment>
<accession>X1JXZ6</accession>
<protein>
    <submittedName>
        <fullName evidence="1">Uncharacterized protein</fullName>
    </submittedName>
</protein>
<proteinExistence type="predicted"/>
<evidence type="ECO:0000313" key="1">
    <source>
        <dbReference type="EMBL" id="GAH83129.1"/>
    </source>
</evidence>
<reference evidence="1" key="1">
    <citation type="journal article" date="2014" name="Front. Microbiol.">
        <title>High frequency of phylogenetically diverse reductive dehalogenase-homologous genes in deep subseafloor sedimentary metagenomes.</title>
        <authorList>
            <person name="Kawai M."/>
            <person name="Futagami T."/>
            <person name="Toyoda A."/>
            <person name="Takaki Y."/>
            <person name="Nishi S."/>
            <person name="Hori S."/>
            <person name="Arai W."/>
            <person name="Tsubouchi T."/>
            <person name="Morono Y."/>
            <person name="Uchiyama I."/>
            <person name="Ito T."/>
            <person name="Fujiyama A."/>
            <person name="Inagaki F."/>
            <person name="Takami H."/>
        </authorList>
    </citation>
    <scope>NUCLEOTIDE SEQUENCE</scope>
    <source>
        <strain evidence="1">Expedition CK06-06</strain>
    </source>
</reference>
<sequence>IKIQIKKKIYTYNLILKKRDQILVSNARFH</sequence>
<name>X1JXZ6_9ZZZZ</name>
<organism evidence="1">
    <name type="scientific">marine sediment metagenome</name>
    <dbReference type="NCBI Taxonomy" id="412755"/>
    <lineage>
        <taxon>unclassified sequences</taxon>
        <taxon>metagenomes</taxon>
        <taxon>ecological metagenomes</taxon>
    </lineage>
</organism>